<gene>
    <name evidence="3" type="ORF">P43SY_006520</name>
</gene>
<evidence type="ECO:0000313" key="3">
    <source>
        <dbReference type="EMBL" id="KAJ0402005.1"/>
    </source>
</evidence>
<reference evidence="3" key="1">
    <citation type="submission" date="2021-12" db="EMBL/GenBank/DDBJ databases">
        <title>Prjna785345.</title>
        <authorList>
            <person name="Rujirawat T."/>
            <person name="Krajaejun T."/>
        </authorList>
    </citation>
    <scope>NUCLEOTIDE SEQUENCE</scope>
    <source>
        <strain evidence="3">Pi057C3</strain>
    </source>
</reference>
<evidence type="ECO:0000256" key="1">
    <source>
        <dbReference type="SAM" id="MobiDB-lite"/>
    </source>
</evidence>
<keyword evidence="2" id="KW-0812">Transmembrane</keyword>
<sequence>MEQDEFAAWYQENERRARAVDMLEQVQQLVTDAAALYQAADRRLRAYLECVKQERQRPRERHLDALVLEVNGARAVLVRAFQLRRVLKEQVRHLLSTRDEQLHESSNENEEDEDDALSASEWAGEQSGQLEEKPCLPESVVSIESDGPSRPMGMLLGLLLAVVVAALGVIVGYCGL</sequence>
<protein>
    <submittedName>
        <fullName evidence="3">Uncharacterized protein</fullName>
    </submittedName>
</protein>
<evidence type="ECO:0000313" key="4">
    <source>
        <dbReference type="Proteomes" id="UP001209570"/>
    </source>
</evidence>
<keyword evidence="4" id="KW-1185">Reference proteome</keyword>
<feature type="region of interest" description="Disordered" evidence="1">
    <location>
        <begin position="97"/>
        <end position="133"/>
    </location>
</feature>
<dbReference type="Proteomes" id="UP001209570">
    <property type="component" value="Unassembled WGS sequence"/>
</dbReference>
<feature type="compositionally biased region" description="Acidic residues" evidence="1">
    <location>
        <begin position="107"/>
        <end position="116"/>
    </location>
</feature>
<dbReference type="AlphaFoldDB" id="A0AAD5LLE5"/>
<organism evidence="3 4">
    <name type="scientific">Pythium insidiosum</name>
    <name type="common">Pythiosis disease agent</name>
    <dbReference type="NCBI Taxonomy" id="114742"/>
    <lineage>
        <taxon>Eukaryota</taxon>
        <taxon>Sar</taxon>
        <taxon>Stramenopiles</taxon>
        <taxon>Oomycota</taxon>
        <taxon>Peronosporomycetes</taxon>
        <taxon>Pythiales</taxon>
        <taxon>Pythiaceae</taxon>
        <taxon>Pythium</taxon>
    </lineage>
</organism>
<keyword evidence="2" id="KW-0472">Membrane</keyword>
<feature type="compositionally biased region" description="Basic and acidic residues" evidence="1">
    <location>
        <begin position="97"/>
        <end position="106"/>
    </location>
</feature>
<comment type="caution">
    <text evidence="3">The sequence shown here is derived from an EMBL/GenBank/DDBJ whole genome shotgun (WGS) entry which is preliminary data.</text>
</comment>
<accession>A0AAD5LLE5</accession>
<feature type="transmembrane region" description="Helical" evidence="2">
    <location>
        <begin position="152"/>
        <end position="174"/>
    </location>
</feature>
<evidence type="ECO:0000256" key="2">
    <source>
        <dbReference type="SAM" id="Phobius"/>
    </source>
</evidence>
<dbReference type="EMBL" id="JAKCXM010000113">
    <property type="protein sequence ID" value="KAJ0402005.1"/>
    <property type="molecule type" value="Genomic_DNA"/>
</dbReference>
<keyword evidence="2" id="KW-1133">Transmembrane helix</keyword>
<proteinExistence type="predicted"/>
<name>A0AAD5LLE5_PYTIN</name>